<evidence type="ECO:0000313" key="2">
    <source>
        <dbReference type="Proteomes" id="UP000317990"/>
    </source>
</evidence>
<organism evidence="1 2">
    <name type="scientific">Aphanocapsa feldmannii 277cV</name>
    <dbReference type="NCBI Taxonomy" id="2507553"/>
    <lineage>
        <taxon>Bacteria</taxon>
        <taxon>Bacillati</taxon>
        <taxon>Cyanobacteriota</taxon>
        <taxon>Cyanophyceae</taxon>
        <taxon>Oscillatoriophycideae</taxon>
        <taxon>Chroococcales</taxon>
        <taxon>Microcystaceae</taxon>
        <taxon>Aphanocapsa</taxon>
    </lineage>
</organism>
<reference evidence="1 2" key="1">
    <citation type="journal article" date="2019" name="mSystems">
        <title>Life at home and on the roam: Genomic adaptions reflect the dual lifestyle of an intracellular, facultative symbiont.</title>
        <authorList>
            <person name="Burgsdorf I."/>
        </authorList>
    </citation>
    <scope>NUCLEOTIDE SEQUENCE [LARGE SCALE GENOMIC DNA]</scope>
    <source>
        <strain evidence="1">277cV</strain>
    </source>
</reference>
<dbReference type="Proteomes" id="UP000317990">
    <property type="component" value="Unassembled WGS sequence"/>
</dbReference>
<sequence>MAVPHPCWNDPDWLRPLLLTTARQCLGELVYGLVVDQADDRELTLRLVPRNAEGEVVAAATLALEIYRSGEDLSIMLEHLGAPHWPLLWQGVHPVWLDQEQGKACERPPDGKHAPSARQLEALARRLRTVLLRG</sequence>
<protein>
    <submittedName>
        <fullName evidence="1">Uncharacterized protein</fullName>
    </submittedName>
</protein>
<comment type="caution">
    <text evidence="1">The sequence shown here is derived from an EMBL/GenBank/DDBJ whole genome shotgun (WGS) entry which is preliminary data.</text>
</comment>
<dbReference type="AlphaFoldDB" id="A0A524RLZ8"/>
<evidence type="ECO:0000313" key="1">
    <source>
        <dbReference type="EMBL" id="TGG91199.1"/>
    </source>
</evidence>
<name>A0A524RLZ8_9CHRO</name>
<dbReference type="EMBL" id="SRMO01000083">
    <property type="protein sequence ID" value="TGG91199.1"/>
    <property type="molecule type" value="Genomic_DNA"/>
</dbReference>
<accession>A0A524RLZ8</accession>
<proteinExistence type="predicted"/>
<gene>
    <name evidence="1" type="ORF">ERJ67_08650</name>
</gene>